<evidence type="ECO:0008006" key="4">
    <source>
        <dbReference type="Google" id="ProtNLM"/>
    </source>
</evidence>
<protein>
    <recommendedName>
        <fullName evidence="4">Secreted protein</fullName>
    </recommendedName>
</protein>
<comment type="caution">
    <text evidence="2">The sequence shown here is derived from an EMBL/GenBank/DDBJ whole genome shotgun (WGS) entry which is preliminary data.</text>
</comment>
<evidence type="ECO:0000313" key="3">
    <source>
        <dbReference type="Proteomes" id="UP000283269"/>
    </source>
</evidence>
<sequence length="111" mass="12077">MERISLLMVPQLVVIVLETPSSAMGFAILSQTDTRGGGNHCLTFYELLSCVFATSQVRNAFIGSGQCYHANTGGPVRSLKCLLSTTSLAWYVRYNIVVVILLTTLQSCLTD</sequence>
<dbReference type="AlphaFoldDB" id="A0A409XN85"/>
<keyword evidence="1" id="KW-0732">Signal</keyword>
<accession>A0A409XN85</accession>
<dbReference type="InParanoid" id="A0A409XN85"/>
<dbReference type="Proteomes" id="UP000283269">
    <property type="component" value="Unassembled WGS sequence"/>
</dbReference>
<evidence type="ECO:0000313" key="2">
    <source>
        <dbReference type="EMBL" id="PPQ92253.1"/>
    </source>
</evidence>
<proteinExistence type="predicted"/>
<keyword evidence="3" id="KW-1185">Reference proteome</keyword>
<feature type="signal peptide" evidence="1">
    <location>
        <begin position="1"/>
        <end position="25"/>
    </location>
</feature>
<gene>
    <name evidence="2" type="ORF">CVT25_008935</name>
</gene>
<feature type="chain" id="PRO_5018977738" description="Secreted protein" evidence="1">
    <location>
        <begin position="26"/>
        <end position="111"/>
    </location>
</feature>
<reference evidence="2 3" key="1">
    <citation type="journal article" date="2018" name="Evol. Lett.">
        <title>Horizontal gene cluster transfer increased hallucinogenic mushroom diversity.</title>
        <authorList>
            <person name="Reynolds H.T."/>
            <person name="Vijayakumar V."/>
            <person name="Gluck-Thaler E."/>
            <person name="Korotkin H.B."/>
            <person name="Matheny P.B."/>
            <person name="Slot J.C."/>
        </authorList>
    </citation>
    <scope>NUCLEOTIDE SEQUENCE [LARGE SCALE GENOMIC DNA]</scope>
    <source>
        <strain evidence="2 3">2631</strain>
    </source>
</reference>
<name>A0A409XN85_PSICY</name>
<evidence type="ECO:0000256" key="1">
    <source>
        <dbReference type="SAM" id="SignalP"/>
    </source>
</evidence>
<organism evidence="2 3">
    <name type="scientific">Psilocybe cyanescens</name>
    <dbReference type="NCBI Taxonomy" id="93625"/>
    <lineage>
        <taxon>Eukaryota</taxon>
        <taxon>Fungi</taxon>
        <taxon>Dikarya</taxon>
        <taxon>Basidiomycota</taxon>
        <taxon>Agaricomycotina</taxon>
        <taxon>Agaricomycetes</taxon>
        <taxon>Agaricomycetidae</taxon>
        <taxon>Agaricales</taxon>
        <taxon>Agaricineae</taxon>
        <taxon>Strophariaceae</taxon>
        <taxon>Psilocybe</taxon>
    </lineage>
</organism>
<dbReference type="EMBL" id="NHYD01001073">
    <property type="protein sequence ID" value="PPQ92253.1"/>
    <property type="molecule type" value="Genomic_DNA"/>
</dbReference>